<feature type="signal peptide" evidence="1">
    <location>
        <begin position="1"/>
        <end position="30"/>
    </location>
</feature>
<organism evidence="2 3">
    <name type="scientific">Candidatus Aphodomorpha intestinavium</name>
    <dbReference type="NCBI Taxonomy" id="2840672"/>
    <lineage>
        <taxon>Bacteria</taxon>
        <taxon>Bacillati</taxon>
        <taxon>Bacillota</taxon>
        <taxon>Clostridia</taxon>
        <taxon>Eubacteriales</taxon>
        <taxon>Candidatus Aphodomorpha</taxon>
    </lineage>
</organism>
<evidence type="ECO:0000313" key="2">
    <source>
        <dbReference type="EMBL" id="HIU94270.1"/>
    </source>
</evidence>
<dbReference type="EMBL" id="DVNZ01000122">
    <property type="protein sequence ID" value="HIU94270.1"/>
    <property type="molecule type" value="Genomic_DNA"/>
</dbReference>
<evidence type="ECO:0000256" key="1">
    <source>
        <dbReference type="SAM" id="SignalP"/>
    </source>
</evidence>
<comment type="caution">
    <text evidence="2">The sequence shown here is derived from an EMBL/GenBank/DDBJ whole genome shotgun (WGS) entry which is preliminary data.</text>
</comment>
<dbReference type="AlphaFoldDB" id="A0A9D1ST10"/>
<feature type="chain" id="PRO_5039688199" evidence="1">
    <location>
        <begin position="31"/>
        <end position="193"/>
    </location>
</feature>
<accession>A0A9D1ST10</accession>
<sequence length="193" mass="20417">MLQSLPQRGLPLAAALLVCLALACAPMPQAGTDAAETMDVIETPDGILRLHVIANSDSEADQAVKLLVRDAILARMEPGGSAAEAEAFVRTHGAELLAAAEDVLRDNGFSYGAQLMLGAYDFPDRTYGGTLYPAGTYRALRVVLGDGAGQNWWCVLFPPLCIVTGEAQALPAADELTFRSSLLDWLRGLGVFA</sequence>
<gene>
    <name evidence="2" type="ORF">IAD24_03840</name>
</gene>
<reference evidence="2" key="2">
    <citation type="journal article" date="2021" name="PeerJ">
        <title>Extensive microbial diversity within the chicken gut microbiome revealed by metagenomics and culture.</title>
        <authorList>
            <person name="Gilroy R."/>
            <person name="Ravi A."/>
            <person name="Getino M."/>
            <person name="Pursley I."/>
            <person name="Horton D.L."/>
            <person name="Alikhan N.F."/>
            <person name="Baker D."/>
            <person name="Gharbi K."/>
            <person name="Hall N."/>
            <person name="Watson M."/>
            <person name="Adriaenssens E.M."/>
            <person name="Foster-Nyarko E."/>
            <person name="Jarju S."/>
            <person name="Secka A."/>
            <person name="Antonio M."/>
            <person name="Oren A."/>
            <person name="Chaudhuri R.R."/>
            <person name="La Ragione R."/>
            <person name="Hildebrand F."/>
            <person name="Pallen M.J."/>
        </authorList>
    </citation>
    <scope>NUCLEOTIDE SEQUENCE</scope>
    <source>
        <strain evidence="2">ChiGjej2B2-16831</strain>
    </source>
</reference>
<dbReference type="InterPro" id="IPR014202">
    <property type="entry name" value="Spore_II_R"/>
</dbReference>
<dbReference type="Proteomes" id="UP000824128">
    <property type="component" value="Unassembled WGS sequence"/>
</dbReference>
<dbReference type="Pfam" id="PF09551">
    <property type="entry name" value="Spore_II_R"/>
    <property type="match status" value="1"/>
</dbReference>
<proteinExistence type="predicted"/>
<protein>
    <submittedName>
        <fullName evidence="2">Stage II sporulation protein R</fullName>
    </submittedName>
</protein>
<keyword evidence="1" id="KW-0732">Signal</keyword>
<name>A0A9D1ST10_9FIRM</name>
<reference evidence="2" key="1">
    <citation type="submission" date="2020-10" db="EMBL/GenBank/DDBJ databases">
        <authorList>
            <person name="Gilroy R."/>
        </authorList>
    </citation>
    <scope>NUCLEOTIDE SEQUENCE</scope>
    <source>
        <strain evidence="2">ChiGjej2B2-16831</strain>
    </source>
</reference>
<evidence type="ECO:0000313" key="3">
    <source>
        <dbReference type="Proteomes" id="UP000824128"/>
    </source>
</evidence>